<sequence>MSIPHACLRLPNARTYATKPVRLTKKQKAALERSRALAETIARTTHDVQSTPPSIPPSASISNTDPTPATTDVLPLDVLLPYRPTRAPPLGASIDRYTKEYTRAYARLDKAFVRDQLWGLWTRLSSSDVAGAGEVGDRVERRNLPPKAGKRQIIQSLLEQWGWPRVEQMERERQISQWRNTLTEKDIPMTHAEAYLLLRRDPGFTSLLVTEHRVTLNMVVPSPSSEGTRGLSFRVKGKNQVLQEIEAQIDARRKTIHVQRFDKIDVPGGAYGELYQPISDISGAFLESSNGKLVISYLDPANRDTALALLRGAEGRLGARRGTRILVCTGEETGVGMVPPTYAVYPYTSVSLPIPSSPSSPSVTPSPISTPPTPPPTTGNDWMFTGKNLFRVRRLGGWFGGITPPEDKVDLGRVLARDAQSRESRKSALLRDWLKESSALSSAQWDTHQYERHVAVQQGHLVYCTADAQPAALTPPKPELQGDHSLESICRRLDSSGMRPVFVPLSSVPMEADVRDTLPPRRVRRVRYRADRVESGWTSTIDLEVTLPSAQGLAVGADSSTGGVGAPVVRQTHRRSWHVMCPDNDRDLSIQEKVSRTLDLASELPELRSIAETLAADAELGVMPLQLELGELGPYALDTDDTVISTGVVSKDAVSSLVETVEASRTFSSAGTAFKTMAALENLNSALRANRSAL</sequence>
<proteinExistence type="predicted"/>
<evidence type="ECO:0000313" key="1">
    <source>
        <dbReference type="EMBL" id="KAJ9102218.1"/>
    </source>
</evidence>
<accession>A0ACC2VS18</accession>
<dbReference type="EMBL" id="JASBWS010000065">
    <property type="protein sequence ID" value="KAJ9102218.1"/>
    <property type="molecule type" value="Genomic_DNA"/>
</dbReference>
<name>A0ACC2VS18_9TREE</name>
<protein>
    <submittedName>
        <fullName evidence="1">Uncharacterized protein</fullName>
    </submittedName>
</protein>
<comment type="caution">
    <text evidence="1">The sequence shown here is derived from an EMBL/GenBank/DDBJ whole genome shotgun (WGS) entry which is preliminary data.</text>
</comment>
<dbReference type="Proteomes" id="UP001230649">
    <property type="component" value="Unassembled WGS sequence"/>
</dbReference>
<keyword evidence="2" id="KW-1185">Reference proteome</keyword>
<gene>
    <name evidence="1" type="ORF">QFC20_005047</name>
</gene>
<reference evidence="1" key="1">
    <citation type="submission" date="2023-04" db="EMBL/GenBank/DDBJ databases">
        <title>Draft Genome sequencing of Naganishia species isolated from polar environments using Oxford Nanopore Technology.</title>
        <authorList>
            <person name="Leo P."/>
            <person name="Venkateswaran K."/>
        </authorList>
    </citation>
    <scope>NUCLEOTIDE SEQUENCE</scope>
    <source>
        <strain evidence="1">MNA-CCFEE 5262</strain>
    </source>
</reference>
<evidence type="ECO:0000313" key="2">
    <source>
        <dbReference type="Proteomes" id="UP001230649"/>
    </source>
</evidence>
<organism evidence="1 2">
    <name type="scientific">Naganishia adeliensis</name>
    <dbReference type="NCBI Taxonomy" id="92952"/>
    <lineage>
        <taxon>Eukaryota</taxon>
        <taxon>Fungi</taxon>
        <taxon>Dikarya</taxon>
        <taxon>Basidiomycota</taxon>
        <taxon>Agaricomycotina</taxon>
        <taxon>Tremellomycetes</taxon>
        <taxon>Filobasidiales</taxon>
        <taxon>Filobasidiaceae</taxon>
        <taxon>Naganishia</taxon>
    </lineage>
</organism>